<comment type="caution">
    <text evidence="4">The sequence shown here is derived from an EMBL/GenBank/DDBJ whole genome shotgun (WGS) entry which is preliminary data.</text>
</comment>
<keyword evidence="5" id="KW-1185">Reference proteome</keyword>
<dbReference type="OrthoDB" id="445152at2759"/>
<evidence type="ECO:0000313" key="5">
    <source>
        <dbReference type="Proteomes" id="UP000691718"/>
    </source>
</evidence>
<protein>
    <submittedName>
        <fullName evidence="4">(apollo) hypothetical protein</fullName>
    </submittedName>
</protein>
<feature type="compositionally biased region" description="Polar residues" evidence="2">
    <location>
        <begin position="874"/>
        <end position="888"/>
    </location>
</feature>
<name>A0A8S3WXX5_PARAO</name>
<keyword evidence="1" id="KW-0813">Transport</keyword>
<feature type="region of interest" description="Disordered" evidence="2">
    <location>
        <begin position="874"/>
        <end position="954"/>
    </location>
</feature>
<feature type="compositionally biased region" description="Basic and acidic residues" evidence="2">
    <location>
        <begin position="463"/>
        <end position="476"/>
    </location>
</feature>
<evidence type="ECO:0000256" key="1">
    <source>
        <dbReference type="ARBA" id="ARBA00022448"/>
    </source>
</evidence>
<feature type="domain" description="Chorein N-terminal" evidence="3">
    <location>
        <begin position="5"/>
        <end position="94"/>
    </location>
</feature>
<evidence type="ECO:0000259" key="3">
    <source>
        <dbReference type="Pfam" id="PF12624"/>
    </source>
</evidence>
<dbReference type="InterPro" id="IPR026854">
    <property type="entry name" value="VPS13_N"/>
</dbReference>
<organism evidence="4 5">
    <name type="scientific">Parnassius apollo</name>
    <name type="common">Apollo butterfly</name>
    <name type="synonym">Papilio apollo</name>
    <dbReference type="NCBI Taxonomy" id="110799"/>
    <lineage>
        <taxon>Eukaryota</taxon>
        <taxon>Metazoa</taxon>
        <taxon>Ecdysozoa</taxon>
        <taxon>Arthropoda</taxon>
        <taxon>Hexapoda</taxon>
        <taxon>Insecta</taxon>
        <taxon>Pterygota</taxon>
        <taxon>Neoptera</taxon>
        <taxon>Endopterygota</taxon>
        <taxon>Lepidoptera</taxon>
        <taxon>Glossata</taxon>
        <taxon>Ditrysia</taxon>
        <taxon>Papilionoidea</taxon>
        <taxon>Papilionidae</taxon>
        <taxon>Parnassiinae</taxon>
        <taxon>Parnassini</taxon>
        <taxon>Parnassius</taxon>
        <taxon>Parnassius</taxon>
    </lineage>
</organism>
<dbReference type="PANTHER" id="PTHR12517:SF0">
    <property type="entry name" value="INTERMEMBRANE LIPID TRANSFER PROTEIN VPS13B"/>
    <property type="match status" value="1"/>
</dbReference>
<feature type="region of interest" description="Disordered" evidence="2">
    <location>
        <begin position="443"/>
        <end position="476"/>
    </location>
</feature>
<dbReference type="PANTHER" id="PTHR12517">
    <property type="entry name" value="VACUOLAR PROTEIN SORTING-ASSOCIATED PROTEIN 13B"/>
    <property type="match status" value="1"/>
</dbReference>
<dbReference type="EMBL" id="CAJQZP010000774">
    <property type="protein sequence ID" value="CAG4983971.1"/>
    <property type="molecule type" value="Genomic_DNA"/>
</dbReference>
<evidence type="ECO:0000313" key="4">
    <source>
        <dbReference type="EMBL" id="CAG4983971.1"/>
    </source>
</evidence>
<feature type="compositionally biased region" description="Polar residues" evidence="2">
    <location>
        <begin position="941"/>
        <end position="954"/>
    </location>
</feature>
<feature type="compositionally biased region" description="Low complexity" evidence="2">
    <location>
        <begin position="898"/>
        <end position="911"/>
    </location>
</feature>
<dbReference type="Pfam" id="PF12624">
    <property type="entry name" value="VPS13_N"/>
    <property type="match status" value="1"/>
</dbReference>
<dbReference type="AlphaFoldDB" id="A0A8S3WXX5"/>
<evidence type="ECO:0000256" key="2">
    <source>
        <dbReference type="SAM" id="MobiDB-lite"/>
    </source>
</evidence>
<sequence>MFKIESYVTPILLSYVDKYVRDFKPADAQVSLWGGGVALHNLVLKADVLQQELALPFTLVSGRIHELLIQVPWTKIMSEPIIVTIDTIECILSLHPPPEESPPPESPRTQVVEAPPGYMRALVRRVVSNIALRVHHLIVKYVQDDIVLSLNVKHLAVDSAGPDWQPAFADIEQSEPALRRLVRLDDLTLCLDRADADGKIRFYQEPLLYRCQLDFRVVTRLVSATQRRARCVSVRARAARLAWGVSSEQLGLLLRLLQEHPPTPSHPHHSHANAHAPTYTPTVGVSSGSLDSSQVESWSSWAWSWLPAWERAGPEDTPAIPAPTPIAFNAYFDEVSFMFKVMETEGGGRRRGRGVLELSLWRAALHSSACSPVALRLRAGVRRVTLRPHSHCVCGHRHPPGYGEATTYLSNCEDDTDESWEWPEEDLNNQEIETAVAADEQLRESPEVTEPMHPNVDDTDQQPEPRDYGREHNDENDKLWTKMEPVVFLDFSHERAPPDTFINPYDNPPLDFEYSEWSEERTVHVRVRPLRVRLCGALLHRLDAVRRAATITSPHHYHNPEMPTRTLTVEECEALSENLPQKRYSVEIHGLHVLLLPWDHDEAAPPIPLLLDLDLPHIDATYVGPLYPYRVCSAACQLPEDEGAGGAGARAHVTARVRGAAVGVRAAERGAQRPVARAHLRVAARTLLHPHLFPANTVRHNYTFSLGEASVCGSIARLRAAVELLAARRSPLLAYSTLATDALNDQESVAVDVTLEELTIRGYLTKNVNTHIASLHAVRAMALRARKGSELKQAWLFSGPEAPTTSPYLRAAVQWCSKADAGAVANAEAGSSAESEVVAEYVGAWLEPTALCLDPLLLAALAYTPRHLPANVDTEQTVSNKTMTSSQYFMLRRTTPPSSSGRGASRAGSGAEVHARPRSAASSSEPSDRRRRSDAPAPRPTTSNEINQHNYKLN</sequence>
<reference evidence="4" key="1">
    <citation type="submission" date="2021-04" db="EMBL/GenBank/DDBJ databases">
        <authorList>
            <person name="Tunstrom K."/>
        </authorList>
    </citation>
    <scope>NUCLEOTIDE SEQUENCE</scope>
</reference>
<accession>A0A8S3WXX5</accession>
<dbReference type="InterPro" id="IPR039782">
    <property type="entry name" value="VPS13B"/>
</dbReference>
<gene>
    <name evidence="4" type="ORF">PAPOLLO_LOCUS10751</name>
</gene>
<proteinExistence type="predicted"/>
<dbReference type="Proteomes" id="UP000691718">
    <property type="component" value="Unassembled WGS sequence"/>
</dbReference>